<sequence length="62" mass="6987">MATGQSMLQLSMAKHHSCITLSQSMLQTLMLWTMTGEAHCTGLPTREVQIQLGYCCLWMLIK</sequence>
<organism evidence="1">
    <name type="scientific">Arundo donax</name>
    <name type="common">Giant reed</name>
    <name type="synonym">Donax arundinaceus</name>
    <dbReference type="NCBI Taxonomy" id="35708"/>
    <lineage>
        <taxon>Eukaryota</taxon>
        <taxon>Viridiplantae</taxon>
        <taxon>Streptophyta</taxon>
        <taxon>Embryophyta</taxon>
        <taxon>Tracheophyta</taxon>
        <taxon>Spermatophyta</taxon>
        <taxon>Magnoliopsida</taxon>
        <taxon>Liliopsida</taxon>
        <taxon>Poales</taxon>
        <taxon>Poaceae</taxon>
        <taxon>PACMAD clade</taxon>
        <taxon>Arundinoideae</taxon>
        <taxon>Arundineae</taxon>
        <taxon>Arundo</taxon>
    </lineage>
</organism>
<dbReference type="AlphaFoldDB" id="A0A0A9EDN2"/>
<reference evidence="1" key="1">
    <citation type="submission" date="2014-09" db="EMBL/GenBank/DDBJ databases">
        <authorList>
            <person name="Magalhaes I.L.F."/>
            <person name="Oliveira U."/>
            <person name="Santos F.R."/>
            <person name="Vidigal T.H.D.A."/>
            <person name="Brescovit A.D."/>
            <person name="Santos A.J."/>
        </authorList>
    </citation>
    <scope>NUCLEOTIDE SEQUENCE</scope>
    <source>
        <tissue evidence="1">Shoot tissue taken approximately 20 cm above the soil surface</tissue>
    </source>
</reference>
<accession>A0A0A9EDN2</accession>
<proteinExistence type="predicted"/>
<name>A0A0A9EDN2_ARUDO</name>
<protein>
    <submittedName>
        <fullName evidence="1">Uncharacterized protein</fullName>
    </submittedName>
</protein>
<dbReference type="EMBL" id="GBRH01203783">
    <property type="protein sequence ID" value="JAD94112.1"/>
    <property type="molecule type" value="Transcribed_RNA"/>
</dbReference>
<evidence type="ECO:0000313" key="1">
    <source>
        <dbReference type="EMBL" id="JAD94112.1"/>
    </source>
</evidence>
<reference evidence="1" key="2">
    <citation type="journal article" date="2015" name="Data Brief">
        <title>Shoot transcriptome of the giant reed, Arundo donax.</title>
        <authorList>
            <person name="Barrero R.A."/>
            <person name="Guerrero F.D."/>
            <person name="Moolhuijzen P."/>
            <person name="Goolsby J.A."/>
            <person name="Tidwell J."/>
            <person name="Bellgard S.E."/>
            <person name="Bellgard M.I."/>
        </authorList>
    </citation>
    <scope>NUCLEOTIDE SEQUENCE</scope>
    <source>
        <tissue evidence="1">Shoot tissue taken approximately 20 cm above the soil surface</tissue>
    </source>
</reference>